<sequence length="658" mass="70706">MSGGGMGGWSMLRSMRSRDEISAHRLQHGVARRIVGFAQPYRRDIVVFLATVVLAAMIGVATPVLAGKVIDAITRGGTEASALVVQLALVIAALAVADALLSLVQRWYSARIGEGIILNLRTRVYDHVQRMPLQFFTRTQTGALISRLNNDVLGAQRAFTSTLSGVVSNVIQLVLTAAVMFTLSWQITALSLVLLPVFIIPARRVGRRLAEITRESYNLDAKMNATMTERFGVSGALLVKLFGQPDNEARRFAARAERVRDIGIQSAMYSRTFFVAMLLVASLAQALTYGLGGWLAVTGSVSAGTVVTLALLLTRLYGPLTALSNVRVDVMSAMVSFDRVYEVLDLRPAITEKAAAVTVPRGDGRVEFRSVRFRYPSAAEISLASLEEVAALDRTATEPVLRGVSFTVEPGQMVALVGPSGAGKSTLSMLISRLYDVTDGQVLVGGVDVRDASLDSLRDEIGVVTQDSHLFHETIAENLRYAKPAATDDELWAALAGAQVADLVRSLPDGLDTVVGERGYRFSGGEKQRIAIARVLLKAPSIVILDEATAHLDSESEAAVQQALSVALTGRTALVIAHRLSTVREADQILVLDQGRIVERGRHEELVAVGGLYAELYRTQFAVADSATPYQDATGPEPVTLPMRSYVADEALPPAAAN</sequence>
<keyword evidence="8 10" id="KW-0472">Membrane</keyword>
<evidence type="ECO:0000256" key="1">
    <source>
        <dbReference type="ARBA" id="ARBA00004651"/>
    </source>
</evidence>
<reference evidence="14" key="1">
    <citation type="journal article" date="2007" name="Proc. Natl. Acad. Sci. U.S.A.">
        <title>Genome sequencing reveals complex secondary metabolome in the marine actinomycete Salinispora tropica.</title>
        <authorList>
            <person name="Udwary D.W."/>
            <person name="Zeigler L."/>
            <person name="Asolkar R.N."/>
            <person name="Singan V."/>
            <person name="Lapidus A."/>
            <person name="Fenical W."/>
            <person name="Jensen P.R."/>
            <person name="Moore B.S."/>
        </authorList>
    </citation>
    <scope>NUCLEOTIDE SEQUENCE [LARGE SCALE GENOMIC DNA]</scope>
    <source>
        <strain evidence="14">ATCC BAA-916 / DSM 44818 / CNB-440</strain>
    </source>
</reference>
<comment type="subcellular location">
    <subcellularLocation>
        <location evidence="1">Cell membrane</location>
        <topology evidence="1">Multi-pass membrane protein</topology>
    </subcellularLocation>
</comment>
<keyword evidence="2" id="KW-0813">Transport</keyword>
<dbReference type="SUPFAM" id="SSF52540">
    <property type="entry name" value="P-loop containing nucleoside triphosphate hydrolases"/>
    <property type="match status" value="1"/>
</dbReference>
<keyword evidence="6" id="KW-0067">ATP-binding</keyword>
<dbReference type="CDD" id="cd18550">
    <property type="entry name" value="ABC_6TM_exporter_like"/>
    <property type="match status" value="1"/>
</dbReference>
<evidence type="ECO:0000256" key="6">
    <source>
        <dbReference type="ARBA" id="ARBA00022840"/>
    </source>
</evidence>
<dbReference type="InterPro" id="IPR011527">
    <property type="entry name" value="ABC1_TM_dom"/>
</dbReference>
<feature type="transmembrane region" description="Helical" evidence="10">
    <location>
        <begin position="268"/>
        <end position="287"/>
    </location>
</feature>
<dbReference type="AlphaFoldDB" id="A4X9E1"/>
<dbReference type="SUPFAM" id="SSF90123">
    <property type="entry name" value="ABC transporter transmembrane region"/>
    <property type="match status" value="1"/>
</dbReference>
<dbReference type="InterPro" id="IPR003593">
    <property type="entry name" value="AAA+_ATPase"/>
</dbReference>
<dbReference type="EMBL" id="CP000667">
    <property type="protein sequence ID" value="ABP55508.1"/>
    <property type="molecule type" value="Genomic_DNA"/>
</dbReference>
<keyword evidence="5" id="KW-0547">Nucleotide-binding</keyword>
<evidence type="ECO:0000256" key="4">
    <source>
        <dbReference type="ARBA" id="ARBA00022692"/>
    </source>
</evidence>
<gene>
    <name evidence="13" type="ordered locus">Strop_3071</name>
</gene>
<dbReference type="FunFam" id="3.40.50.300:FF:000299">
    <property type="entry name" value="ABC transporter ATP-binding protein/permease"/>
    <property type="match status" value="1"/>
</dbReference>
<dbReference type="Gene3D" id="3.40.50.300">
    <property type="entry name" value="P-loop containing nucleotide triphosphate hydrolases"/>
    <property type="match status" value="1"/>
</dbReference>
<dbReference type="PATRIC" id="fig|369723.5.peg.3161"/>
<organism evidence="13 14">
    <name type="scientific">Salinispora tropica (strain ATCC BAA-916 / DSM 44818 / JCM 13857 / NBRC 105044 / CNB-440)</name>
    <dbReference type="NCBI Taxonomy" id="369723"/>
    <lineage>
        <taxon>Bacteria</taxon>
        <taxon>Bacillati</taxon>
        <taxon>Actinomycetota</taxon>
        <taxon>Actinomycetes</taxon>
        <taxon>Micromonosporales</taxon>
        <taxon>Micromonosporaceae</taxon>
        <taxon>Salinispora</taxon>
    </lineage>
</organism>
<dbReference type="Pfam" id="PF00005">
    <property type="entry name" value="ABC_tran"/>
    <property type="match status" value="1"/>
</dbReference>
<dbReference type="InterPro" id="IPR027417">
    <property type="entry name" value="P-loop_NTPase"/>
</dbReference>
<dbReference type="InterPro" id="IPR036640">
    <property type="entry name" value="ABC1_TM_sf"/>
</dbReference>
<dbReference type="GO" id="GO:0015421">
    <property type="term" value="F:ABC-type oligopeptide transporter activity"/>
    <property type="evidence" value="ECO:0007669"/>
    <property type="project" value="TreeGrafter"/>
</dbReference>
<feature type="domain" description="ABC transmembrane type-1" evidence="12">
    <location>
        <begin position="46"/>
        <end position="332"/>
    </location>
</feature>
<dbReference type="eggNOG" id="COG1132">
    <property type="taxonomic scope" value="Bacteria"/>
</dbReference>
<keyword evidence="3" id="KW-1003">Cell membrane</keyword>
<dbReference type="RefSeq" id="WP_012014286.1">
    <property type="nucleotide sequence ID" value="NC_009380.1"/>
</dbReference>
<feature type="transmembrane region" description="Helical" evidence="10">
    <location>
        <begin position="82"/>
        <end position="104"/>
    </location>
</feature>
<evidence type="ECO:0000256" key="3">
    <source>
        <dbReference type="ARBA" id="ARBA00022475"/>
    </source>
</evidence>
<dbReference type="PANTHER" id="PTHR43394:SF1">
    <property type="entry name" value="ATP-BINDING CASSETTE SUB-FAMILY B MEMBER 10, MITOCHONDRIAL"/>
    <property type="match status" value="1"/>
</dbReference>
<protein>
    <submittedName>
        <fullName evidence="13">ABC transporter related</fullName>
    </submittedName>
</protein>
<dbReference type="STRING" id="369723.Strop_3071"/>
<evidence type="ECO:0000256" key="8">
    <source>
        <dbReference type="ARBA" id="ARBA00023136"/>
    </source>
</evidence>
<evidence type="ECO:0000256" key="5">
    <source>
        <dbReference type="ARBA" id="ARBA00022741"/>
    </source>
</evidence>
<dbReference type="Proteomes" id="UP000000235">
    <property type="component" value="Chromosome"/>
</dbReference>
<evidence type="ECO:0000256" key="10">
    <source>
        <dbReference type="SAM" id="Phobius"/>
    </source>
</evidence>
<feature type="transmembrane region" description="Helical" evidence="10">
    <location>
        <begin position="45"/>
        <end position="70"/>
    </location>
</feature>
<dbReference type="GO" id="GO:0016887">
    <property type="term" value="F:ATP hydrolysis activity"/>
    <property type="evidence" value="ECO:0007669"/>
    <property type="project" value="InterPro"/>
</dbReference>
<dbReference type="Gene3D" id="1.20.1560.10">
    <property type="entry name" value="ABC transporter type 1, transmembrane domain"/>
    <property type="match status" value="1"/>
</dbReference>
<keyword evidence="7 10" id="KW-1133">Transmembrane helix</keyword>
<dbReference type="InterPro" id="IPR017871">
    <property type="entry name" value="ABC_transporter-like_CS"/>
</dbReference>
<feature type="transmembrane region" description="Helical" evidence="10">
    <location>
        <begin position="170"/>
        <end position="199"/>
    </location>
</feature>
<dbReference type="SMART" id="SM00382">
    <property type="entry name" value="AAA"/>
    <property type="match status" value="1"/>
</dbReference>
<feature type="transmembrane region" description="Helical" evidence="10">
    <location>
        <begin position="293"/>
        <end position="313"/>
    </location>
</feature>
<feature type="domain" description="ABC transporter" evidence="11">
    <location>
        <begin position="381"/>
        <end position="619"/>
    </location>
</feature>
<evidence type="ECO:0000313" key="13">
    <source>
        <dbReference type="EMBL" id="ABP55508.1"/>
    </source>
</evidence>
<dbReference type="PROSITE" id="PS50929">
    <property type="entry name" value="ABC_TM1F"/>
    <property type="match status" value="1"/>
</dbReference>
<dbReference type="GO" id="GO:0005524">
    <property type="term" value="F:ATP binding"/>
    <property type="evidence" value="ECO:0007669"/>
    <property type="project" value="UniProtKB-KW"/>
</dbReference>
<dbReference type="InterPro" id="IPR003439">
    <property type="entry name" value="ABC_transporter-like_ATP-bd"/>
</dbReference>
<dbReference type="GO" id="GO:0005886">
    <property type="term" value="C:plasma membrane"/>
    <property type="evidence" value="ECO:0007669"/>
    <property type="project" value="UniProtKB-SubCell"/>
</dbReference>
<keyword evidence="4 10" id="KW-0812">Transmembrane</keyword>
<dbReference type="Pfam" id="PF00664">
    <property type="entry name" value="ABC_membrane"/>
    <property type="match status" value="1"/>
</dbReference>
<evidence type="ECO:0000256" key="2">
    <source>
        <dbReference type="ARBA" id="ARBA00022448"/>
    </source>
</evidence>
<dbReference type="PROSITE" id="PS50893">
    <property type="entry name" value="ABC_TRANSPORTER_2"/>
    <property type="match status" value="1"/>
</dbReference>
<proteinExistence type="inferred from homology"/>
<dbReference type="PROSITE" id="PS00211">
    <property type="entry name" value="ABC_TRANSPORTER_1"/>
    <property type="match status" value="1"/>
</dbReference>
<accession>A4X9E1</accession>
<evidence type="ECO:0000313" key="14">
    <source>
        <dbReference type="Proteomes" id="UP000000235"/>
    </source>
</evidence>
<dbReference type="HOGENOM" id="CLU_000604_84_4_11"/>
<dbReference type="KEGG" id="stp:Strop_3071"/>
<name>A4X9E1_SALTO</name>
<evidence type="ECO:0000259" key="12">
    <source>
        <dbReference type="PROSITE" id="PS50929"/>
    </source>
</evidence>
<comment type="similarity">
    <text evidence="9">Belongs to the ABC transporter superfamily. Lipid exporter (TC 3.A.1.106) family.</text>
</comment>
<dbReference type="PANTHER" id="PTHR43394">
    <property type="entry name" value="ATP-DEPENDENT PERMEASE MDL1, MITOCHONDRIAL"/>
    <property type="match status" value="1"/>
</dbReference>
<evidence type="ECO:0000256" key="9">
    <source>
        <dbReference type="ARBA" id="ARBA00061644"/>
    </source>
</evidence>
<keyword evidence="14" id="KW-1185">Reference proteome</keyword>
<dbReference type="InterPro" id="IPR039421">
    <property type="entry name" value="Type_1_exporter"/>
</dbReference>
<evidence type="ECO:0000259" key="11">
    <source>
        <dbReference type="PROSITE" id="PS50893"/>
    </source>
</evidence>
<evidence type="ECO:0000256" key="7">
    <source>
        <dbReference type="ARBA" id="ARBA00022989"/>
    </source>
</evidence>